<dbReference type="InterPro" id="IPR037165">
    <property type="entry name" value="AldOxase/xan_DH_Mopterin-bd_sf"/>
</dbReference>
<gene>
    <name evidence="2" type="ORF">CA2015_4397</name>
</gene>
<dbReference type="InterPro" id="IPR012368">
    <property type="entry name" value="OxRdtase_Mopterin-bd_su_IorB"/>
</dbReference>
<dbReference type="KEGG" id="camu:CA2015_4397"/>
<evidence type="ECO:0000313" key="2">
    <source>
        <dbReference type="EMBL" id="AKP53740.1"/>
    </source>
</evidence>
<dbReference type="PANTHER" id="PTHR47495:SF1">
    <property type="entry name" value="BLL3820 PROTEIN"/>
    <property type="match status" value="1"/>
</dbReference>
<dbReference type="STRING" id="320787.CA2015_4397"/>
<dbReference type="InterPro" id="IPR008274">
    <property type="entry name" value="AldOxase/xan_DH_MoCoBD1"/>
</dbReference>
<protein>
    <submittedName>
        <fullName evidence="2">Aldehyde oxidase and xanthine dehydrogenase molybdopterin binding protein</fullName>
    </submittedName>
</protein>
<dbReference type="OrthoDB" id="605889at2"/>
<organism evidence="2 3">
    <name type="scientific">Cyclobacterium amurskyense</name>
    <dbReference type="NCBI Taxonomy" id="320787"/>
    <lineage>
        <taxon>Bacteria</taxon>
        <taxon>Pseudomonadati</taxon>
        <taxon>Bacteroidota</taxon>
        <taxon>Cytophagia</taxon>
        <taxon>Cytophagales</taxon>
        <taxon>Cyclobacteriaceae</taxon>
        <taxon>Cyclobacterium</taxon>
    </lineage>
</organism>
<evidence type="ECO:0000313" key="3">
    <source>
        <dbReference type="Proteomes" id="UP000036520"/>
    </source>
</evidence>
<keyword evidence="3" id="KW-1185">Reference proteome</keyword>
<feature type="domain" description="Aldehyde oxidase/xanthine dehydrogenase a/b hammerhead" evidence="1">
    <location>
        <begin position="210"/>
        <end position="305"/>
    </location>
</feature>
<evidence type="ECO:0000259" key="1">
    <source>
        <dbReference type="SMART" id="SM01008"/>
    </source>
</evidence>
<sequence length="746" mass="82751">MPRPASIFNRRSFLKISALAGGGMALSFSWIVSCKPKEEESLVMPKNWFRLNGYIRIGENGSITLMSPNPEGGQNVKTSMPMIIAEELDVDWNKVIVEQAPLDTDNFTRQFIGGSQAIRTGWKALRTAGATARRMLILAAAKTWDIPDSEIKTASGFVLDISGKRKADYGSLAALAATIPIPEDVKLKEVQDFRIIGTSKKNVDLHKIITGKPLFGIDFKKPGMLYAMIIHPPAIGKKLKSFDANRARAMPGIKDVFAIKSLQVDYKRTFFDTVQFTDLIAVVGVSTWQVQQAKKAVTVSWEIQKGFEEKRDMFGRAGVRVVPEGLENSAEQEHKMRHAAMSPQKQRMDGDPIKEFEKATRVIERSFSGPFLAHNCMEPMNFFAHVQGDKVFCAGPLQKPELTEQALADRLGIPIENIEISMTRLGGGYGRRSYAHWLIEAAVISQKTGMPIKLLYNREDEMTAGVYRSRYQATYRAGFNIKNELVAFHVNAGGLPENPLYANRFPAGAVPNYLAEGWEVASNITTGSFRAPRSNFMACVEQSFLDEIAEVSGQDPIAFRLKLLQRAKENPVGDNNDYNPERYAKVLEMVKKKANWGNAPEGVHQGVSAYYCHNSYAAQVVDLKIINGEVHFEKVTNVIDCGIVVNPDAARNLCEGAVIDGIGTAMFGELRIEDGVINKSNFDTYRMIRMKEAPKSIATYFVENGEDPTGLGEPAYPPIFAAVANALYKATGKRFYDQPFINQLNG</sequence>
<dbReference type="Pfam" id="PF20256">
    <property type="entry name" value="MoCoBD_2"/>
    <property type="match status" value="2"/>
</dbReference>
<dbReference type="AlphaFoldDB" id="A0A0H4PL14"/>
<dbReference type="EMBL" id="CP012040">
    <property type="protein sequence ID" value="AKP53740.1"/>
    <property type="molecule type" value="Genomic_DNA"/>
</dbReference>
<dbReference type="PROSITE" id="PS51257">
    <property type="entry name" value="PROKAR_LIPOPROTEIN"/>
    <property type="match status" value="1"/>
</dbReference>
<dbReference type="InterPro" id="IPR006311">
    <property type="entry name" value="TAT_signal"/>
</dbReference>
<dbReference type="PIRSF" id="PIRSF036389">
    <property type="entry name" value="IOR_B"/>
    <property type="match status" value="1"/>
</dbReference>
<dbReference type="SMART" id="SM01008">
    <property type="entry name" value="Ald_Xan_dh_C"/>
    <property type="match status" value="1"/>
</dbReference>
<accession>A0A0H4PL14</accession>
<dbReference type="PROSITE" id="PS51318">
    <property type="entry name" value="TAT"/>
    <property type="match status" value="1"/>
</dbReference>
<dbReference type="RefSeq" id="WP_048643808.1">
    <property type="nucleotide sequence ID" value="NZ_CP012040.1"/>
</dbReference>
<name>A0A0H4PL14_9BACT</name>
<dbReference type="InterPro" id="IPR046867">
    <property type="entry name" value="AldOxase/xan_DH_MoCoBD2"/>
</dbReference>
<proteinExistence type="predicted"/>
<dbReference type="PATRIC" id="fig|320787.5.peg.4821"/>
<dbReference type="Pfam" id="PF02738">
    <property type="entry name" value="MoCoBD_1"/>
    <property type="match status" value="1"/>
</dbReference>
<dbReference type="SUPFAM" id="SSF56003">
    <property type="entry name" value="Molybdenum cofactor-binding domain"/>
    <property type="match status" value="2"/>
</dbReference>
<dbReference type="Gene3D" id="3.30.365.10">
    <property type="entry name" value="Aldehyde oxidase/xanthine dehydrogenase, molybdopterin binding domain"/>
    <property type="match status" value="4"/>
</dbReference>
<dbReference type="Proteomes" id="UP000036520">
    <property type="component" value="Chromosome"/>
</dbReference>
<dbReference type="PANTHER" id="PTHR47495">
    <property type="entry name" value="ALDEHYDE DEHYDROGENASE"/>
    <property type="match status" value="1"/>
</dbReference>
<dbReference type="GO" id="GO:0016491">
    <property type="term" value="F:oxidoreductase activity"/>
    <property type="evidence" value="ECO:0007669"/>
    <property type="project" value="InterPro"/>
</dbReference>
<dbReference type="InterPro" id="IPR052516">
    <property type="entry name" value="N-heterocyclic_Hydroxylase"/>
</dbReference>
<dbReference type="InterPro" id="IPR000674">
    <property type="entry name" value="Ald_Oxase/Xan_DH_a/b"/>
</dbReference>
<reference evidence="2 3" key="1">
    <citation type="submission" date="2015-07" db="EMBL/GenBank/DDBJ databases">
        <authorList>
            <person name="Kim K.M."/>
        </authorList>
    </citation>
    <scope>NUCLEOTIDE SEQUENCE [LARGE SCALE GENOMIC DNA]</scope>
    <source>
        <strain evidence="2 3">KCTC 12363</strain>
    </source>
</reference>
<dbReference type="Gene3D" id="3.90.1170.50">
    <property type="entry name" value="Aldehyde oxidase/xanthine dehydrogenase, a/b hammerhead"/>
    <property type="match status" value="1"/>
</dbReference>